<dbReference type="PATRIC" id="fig|797299.3.peg.1301"/>
<dbReference type="Proteomes" id="UP000019024">
    <property type="component" value="Chromosome"/>
</dbReference>
<evidence type="ECO:0000313" key="2">
    <source>
        <dbReference type="EMBL" id="AHF99368.1"/>
    </source>
</evidence>
<feature type="compositionally biased region" description="Gly residues" evidence="1">
    <location>
        <begin position="152"/>
        <end position="165"/>
    </location>
</feature>
<keyword evidence="3" id="KW-1185">Reference proteome</keyword>
<evidence type="ECO:0008006" key="4">
    <source>
        <dbReference type="Google" id="ProtNLM"/>
    </source>
</evidence>
<evidence type="ECO:0000256" key="1">
    <source>
        <dbReference type="SAM" id="MobiDB-lite"/>
    </source>
</evidence>
<dbReference type="EMBL" id="CP007055">
    <property type="protein sequence ID" value="AHF99368.1"/>
    <property type="molecule type" value="Genomic_DNA"/>
</dbReference>
<organism evidence="2 3">
    <name type="scientific">Halostagnicola larsenii XH-48</name>
    <dbReference type="NCBI Taxonomy" id="797299"/>
    <lineage>
        <taxon>Archaea</taxon>
        <taxon>Methanobacteriati</taxon>
        <taxon>Methanobacteriota</taxon>
        <taxon>Stenosarchaea group</taxon>
        <taxon>Halobacteria</taxon>
        <taxon>Halobacteriales</taxon>
        <taxon>Natrialbaceae</taxon>
        <taxon>Halostagnicola</taxon>
    </lineage>
</organism>
<protein>
    <recommendedName>
        <fullName evidence="4">Calcium-binding protein</fullName>
    </recommendedName>
</protein>
<proteinExistence type="predicted"/>
<dbReference type="AlphaFoldDB" id="W0JLB4"/>
<reference evidence="2 3" key="1">
    <citation type="submission" date="2014-01" db="EMBL/GenBank/DDBJ databases">
        <authorList>
            <consortium name="DOE Joint Genome Institute"/>
            <person name="Anderson I."/>
            <person name="Huntemann M."/>
            <person name="Han J."/>
            <person name="Chen A."/>
            <person name="Kyrpides N."/>
            <person name="Mavromatis K."/>
            <person name="Markowitz V."/>
            <person name="Palaniappan K."/>
            <person name="Ivanova N."/>
            <person name="Schaumberg A."/>
            <person name="Pati A."/>
            <person name="Liolios K."/>
            <person name="Nordberg H.P."/>
            <person name="Cantor M.N."/>
            <person name="Hua S.X."/>
            <person name="Woyke T."/>
        </authorList>
    </citation>
    <scope>NUCLEOTIDE SEQUENCE [LARGE SCALE GENOMIC DNA]</scope>
    <source>
        <strain evidence="2 3">XH-48</strain>
    </source>
</reference>
<dbReference type="HOGENOM" id="CLU_1607093_0_0_2"/>
<dbReference type="KEGG" id="hlr:HALLA_11340"/>
<feature type="region of interest" description="Disordered" evidence="1">
    <location>
        <begin position="91"/>
        <end position="165"/>
    </location>
</feature>
<evidence type="ECO:0000313" key="3">
    <source>
        <dbReference type="Proteomes" id="UP000019024"/>
    </source>
</evidence>
<accession>W0JLB4</accession>
<gene>
    <name evidence="2" type="ORF">HALLA_11340</name>
</gene>
<dbReference type="eggNOG" id="arCOG11427">
    <property type="taxonomic scope" value="Archaea"/>
</dbReference>
<sequence length="165" mass="16432">MKKGALAAGAVALGTAGAGTAAAQDDGGSGMVVVFGDDYQPGVEYEIASTLDQGTKDEVFEAAELTDEFDTPDDWNLYLINYDMGGSAPSLGYLMSEEDFSSGDSDTMGEDGSFRNAQLNLIEATPGESGNGDTATESEDNGAGAGNESASGSGGGAGNESAGGN</sequence>
<name>W0JLB4_9EURY</name>